<dbReference type="PANTHER" id="PTHR31988:SF19">
    <property type="entry name" value="9-O-ACETYL-N-ACETYLNEURAMINIC ACID DEACETYLASE-RELATED"/>
    <property type="match status" value="1"/>
</dbReference>
<dbReference type="GO" id="GO:0016787">
    <property type="term" value="F:hydrolase activity"/>
    <property type="evidence" value="ECO:0007669"/>
    <property type="project" value="UniProtKB-KW"/>
</dbReference>
<feature type="domain" description="Sialate O-acetylesterase" evidence="3">
    <location>
        <begin position="62"/>
        <end position="305"/>
    </location>
</feature>
<evidence type="ECO:0000259" key="3">
    <source>
        <dbReference type="Pfam" id="PF03629"/>
    </source>
</evidence>
<reference evidence="4" key="1">
    <citation type="submission" date="2017-08" db="EMBL/GenBank/DDBJ databases">
        <title>Haloferax marisrubri sp. nov., isolated from the Discovery deep brine-seawater interface in the Red Sea.</title>
        <authorList>
            <person name="Zhang G."/>
            <person name="Stingl U."/>
        </authorList>
    </citation>
    <scope>NUCLEOTIDE SEQUENCE [LARGE SCALE GENOMIC DNA]</scope>
    <source>
        <strain evidence="4">SB3</strain>
    </source>
</reference>
<dbReference type="AlphaFoldDB" id="A0A2P4NN96"/>
<organism evidence="4 5">
    <name type="scientific">Haloferax marisrubri</name>
    <dbReference type="NCBI Taxonomy" id="1544719"/>
    <lineage>
        <taxon>Archaea</taxon>
        <taxon>Methanobacteriati</taxon>
        <taxon>Methanobacteriota</taxon>
        <taxon>Stenosarchaea group</taxon>
        <taxon>Halobacteria</taxon>
        <taxon>Halobacteriales</taxon>
        <taxon>Haloferacaceae</taxon>
        <taxon>Haloferax</taxon>
    </lineage>
</organism>
<protein>
    <recommendedName>
        <fullName evidence="3">Sialate O-acetylesterase domain-containing protein</fullName>
    </recommendedName>
</protein>
<dbReference type="EMBL" id="LOPW02000017">
    <property type="protein sequence ID" value="POG54609.1"/>
    <property type="molecule type" value="Genomic_DNA"/>
</dbReference>
<keyword evidence="5" id="KW-1185">Reference proteome</keyword>
<evidence type="ECO:0000256" key="2">
    <source>
        <dbReference type="SAM" id="MobiDB-lite"/>
    </source>
</evidence>
<dbReference type="InterPro" id="IPR036514">
    <property type="entry name" value="SGNH_hydro_sf"/>
</dbReference>
<name>A0A2P4NN96_9EURY</name>
<sequence>MSDRTPGGDAPEPRPRSYESGATRRAVLSSIGGAGLVGLRAADTVSARSTSGGSYQSTDVVDFYLVAGQSNAVGKGTAAESPTPNPGTAFEFNGSSLVAVEDPVGGHFDGTVTADTGSMWPAFCREYVRLTGRHVAFVQFAAGGTAQAAEAGSGSGNWDVDGDLREGAADAAERALAHLAMEDYVVNVGGVLWSQGTRDAKAIDNGRLTAETYRGALETLLTYFRARLGVDLPFHIIQTGTPNDGDTEGFRAVREAQRAVVADNAHTYLASSLAETFASTGRMQDRVHYTQEGYNDLGRDVASTVTETLLASR</sequence>
<dbReference type="InterPro" id="IPR052940">
    <property type="entry name" value="Carb_Esterase_6"/>
</dbReference>
<dbReference type="Pfam" id="PF03629">
    <property type="entry name" value="SASA"/>
    <property type="match status" value="1"/>
</dbReference>
<evidence type="ECO:0000256" key="1">
    <source>
        <dbReference type="ARBA" id="ARBA00022801"/>
    </source>
</evidence>
<gene>
    <name evidence="4" type="ORF">AUR65_012805</name>
</gene>
<dbReference type="InterPro" id="IPR005181">
    <property type="entry name" value="SASA"/>
</dbReference>
<evidence type="ECO:0000313" key="5">
    <source>
        <dbReference type="Proteomes" id="UP000053621"/>
    </source>
</evidence>
<dbReference type="SUPFAM" id="SSF52266">
    <property type="entry name" value="SGNH hydrolase"/>
    <property type="match status" value="1"/>
</dbReference>
<dbReference type="PANTHER" id="PTHR31988">
    <property type="entry name" value="ESTERASE, PUTATIVE (DUF303)-RELATED"/>
    <property type="match status" value="1"/>
</dbReference>
<dbReference type="Proteomes" id="UP000053621">
    <property type="component" value="Unassembled WGS sequence"/>
</dbReference>
<evidence type="ECO:0000313" key="4">
    <source>
        <dbReference type="EMBL" id="POG54609.1"/>
    </source>
</evidence>
<comment type="caution">
    <text evidence="4">The sequence shown here is derived from an EMBL/GenBank/DDBJ whole genome shotgun (WGS) entry which is preliminary data.</text>
</comment>
<dbReference type="Gene3D" id="3.40.50.1110">
    <property type="entry name" value="SGNH hydrolase"/>
    <property type="match status" value="1"/>
</dbReference>
<proteinExistence type="predicted"/>
<feature type="region of interest" description="Disordered" evidence="2">
    <location>
        <begin position="1"/>
        <end position="23"/>
    </location>
</feature>
<keyword evidence="1" id="KW-0378">Hydrolase</keyword>
<accession>A0A2P4NN96</accession>